<feature type="transmembrane region" description="Helical" evidence="1">
    <location>
        <begin position="682"/>
        <end position="703"/>
    </location>
</feature>
<feature type="transmembrane region" description="Helical" evidence="1">
    <location>
        <begin position="505"/>
        <end position="526"/>
    </location>
</feature>
<sequence length="801" mass="89390">MHLKFCPKGEMQSVVTSSYGMECIEEKGADGAEEEEEEEKEEEVHFCAIVAVHIFPCNVHPGLQEESRRSNKNDRLILLNQLIPLTFSILFSFLGQGEEDHQNRVTEEFNNCDDWFKAHVYLSQDGGGGGEGRCSSGGAQLDGFFSAHIHPSKCSSHESQNFLTAKEAVAALPSSAKFRHATWCQGATAAMLRTNASCCPAVDLTSPSGIGSSNHVGARSGLASKSITSPMQCCAREAERCNRHGQHGEREGTPWAWRGRGGSESRWGSFDGMACVLGDTDFGAGFCDSGLSVPPSTPAALLVSANITMCTASYAWCTMMQKMYEHCSAADDDDNGSASSCSAGGAVTGKWSDPLVAEEHGQVLFRMATRLNFEPVTSGVTDQHSDSKSGRGHVSSNLLLEGTVPGFEPVTCGRLLVATCERRDCSSNAEQQNCCCTVVSRTRANIQVASPRYRERVLFELSDPFARFRAHRSQFPLFAFTIPDSANCSSAWITTSQGVLYRLRATQVIIVLLGFIFLMAFLTSLANECQQQRRDSQPYRVELPDLGCTWRMVNWIVQLTDDEGEPYSYLHYLAENHDLFGLCYGDFHRVSRPLRLAMLFTTLAFFYSLATLYASMDHIQRVCKPITNLKVSDLSRPLFGSSRFYYSYKSIAIVLSLKIIFGAGMRRWARASQAGSYRFKQLFRWSCVLIYLGLMTGTVVFQAMLSKDLSWAVRWQAYLIVFLCTQLFTWFLWDNLLTSVFWVIGRWQFDQALAKYQRNLDEQTNASTRLRSQSDAPRRSAWSNFRDRALSRMARSNPIYV</sequence>
<comment type="caution">
    <text evidence="2">The sequence shown here is derived from an EMBL/GenBank/DDBJ whole genome shotgun (WGS) entry which is preliminary data.</text>
</comment>
<keyword evidence="3" id="KW-1185">Reference proteome</keyword>
<feature type="transmembrane region" description="Helical" evidence="1">
    <location>
        <begin position="715"/>
        <end position="733"/>
    </location>
</feature>
<name>A0A388LVF9_CHABU</name>
<dbReference type="EMBL" id="BFEA01000555">
    <property type="protein sequence ID" value="GBG86245.1"/>
    <property type="molecule type" value="Genomic_DNA"/>
</dbReference>
<dbReference type="Proteomes" id="UP000265515">
    <property type="component" value="Unassembled WGS sequence"/>
</dbReference>
<keyword evidence="1" id="KW-1133">Transmembrane helix</keyword>
<dbReference type="Gramene" id="GBG86245">
    <property type="protein sequence ID" value="GBG86245"/>
    <property type="gene ID" value="CBR_g41238"/>
</dbReference>
<evidence type="ECO:0000313" key="2">
    <source>
        <dbReference type="EMBL" id="GBG86245.1"/>
    </source>
</evidence>
<proteinExistence type="predicted"/>
<keyword evidence="1" id="KW-0472">Membrane</keyword>
<organism evidence="2 3">
    <name type="scientific">Chara braunii</name>
    <name type="common">Braun's stonewort</name>
    <dbReference type="NCBI Taxonomy" id="69332"/>
    <lineage>
        <taxon>Eukaryota</taxon>
        <taxon>Viridiplantae</taxon>
        <taxon>Streptophyta</taxon>
        <taxon>Charophyceae</taxon>
        <taxon>Charales</taxon>
        <taxon>Characeae</taxon>
        <taxon>Chara</taxon>
    </lineage>
</organism>
<reference evidence="2 3" key="1">
    <citation type="journal article" date="2018" name="Cell">
        <title>The Chara Genome: Secondary Complexity and Implications for Plant Terrestrialization.</title>
        <authorList>
            <person name="Nishiyama T."/>
            <person name="Sakayama H."/>
            <person name="Vries J.D."/>
            <person name="Buschmann H."/>
            <person name="Saint-Marcoux D."/>
            <person name="Ullrich K.K."/>
            <person name="Haas F.B."/>
            <person name="Vanderstraeten L."/>
            <person name="Becker D."/>
            <person name="Lang D."/>
            <person name="Vosolsobe S."/>
            <person name="Rombauts S."/>
            <person name="Wilhelmsson P.K.I."/>
            <person name="Janitza P."/>
            <person name="Kern R."/>
            <person name="Heyl A."/>
            <person name="Rumpler F."/>
            <person name="Villalobos L.I.A.C."/>
            <person name="Clay J.M."/>
            <person name="Skokan R."/>
            <person name="Toyoda A."/>
            <person name="Suzuki Y."/>
            <person name="Kagoshima H."/>
            <person name="Schijlen E."/>
            <person name="Tajeshwar N."/>
            <person name="Catarino B."/>
            <person name="Hetherington A.J."/>
            <person name="Saltykova A."/>
            <person name="Bonnot C."/>
            <person name="Breuninger H."/>
            <person name="Symeonidi A."/>
            <person name="Radhakrishnan G.V."/>
            <person name="Van Nieuwerburgh F."/>
            <person name="Deforce D."/>
            <person name="Chang C."/>
            <person name="Karol K.G."/>
            <person name="Hedrich R."/>
            <person name="Ulvskov P."/>
            <person name="Glockner G."/>
            <person name="Delwiche C.F."/>
            <person name="Petrasek J."/>
            <person name="Van de Peer Y."/>
            <person name="Friml J."/>
            <person name="Beilby M."/>
            <person name="Dolan L."/>
            <person name="Kohara Y."/>
            <person name="Sugano S."/>
            <person name="Fujiyama A."/>
            <person name="Delaux P.-M."/>
            <person name="Quint M."/>
            <person name="TheiBen G."/>
            <person name="Hagemann M."/>
            <person name="Harholt J."/>
            <person name="Dunand C."/>
            <person name="Zachgo S."/>
            <person name="Langdale J."/>
            <person name="Maumus F."/>
            <person name="Straeten D.V.D."/>
            <person name="Gould S.B."/>
            <person name="Rensing S.A."/>
        </authorList>
    </citation>
    <scope>NUCLEOTIDE SEQUENCE [LARGE SCALE GENOMIC DNA]</scope>
    <source>
        <strain evidence="2 3">S276</strain>
    </source>
</reference>
<evidence type="ECO:0000313" key="3">
    <source>
        <dbReference type="Proteomes" id="UP000265515"/>
    </source>
</evidence>
<gene>
    <name evidence="2" type="ORF">CBR_g41238</name>
</gene>
<dbReference type="AlphaFoldDB" id="A0A388LVF9"/>
<accession>A0A388LVF9</accession>
<feature type="transmembrane region" description="Helical" evidence="1">
    <location>
        <begin position="596"/>
        <end position="616"/>
    </location>
</feature>
<protein>
    <submittedName>
        <fullName evidence="2">Uncharacterized protein</fullName>
    </submittedName>
</protein>
<feature type="transmembrane region" description="Helical" evidence="1">
    <location>
        <begin position="644"/>
        <end position="661"/>
    </location>
</feature>
<evidence type="ECO:0000256" key="1">
    <source>
        <dbReference type="SAM" id="Phobius"/>
    </source>
</evidence>
<keyword evidence="1" id="KW-0812">Transmembrane</keyword>